<sequence length="293" mass="33648">MQLIFSEFDIISLPNESLIISTNGASKTDSKKLLTVLQELKKQQPPRIPKALFDKIVSAQKLPIKETYTFLNLAIGLRNQPSEIYFKKVLIAHDWSNREEFKALIDQEVKFDHEIVNDLESLVDRARDNAFLIKIVCMQYNYSKLKNLYFCLADSSPNSAISIAYLSGDVFRISQPYIPNIGNACHFCLVERQLNYEKINESRNTWSALLNFCVDQNITIPAQNLSLLQRNLALGTLIKKIKLHTEHNQGFRYQDNSLASMAIDLNSGLITEELNPHWHSCTCLRSKYEKYPT</sequence>
<reference evidence="1" key="1">
    <citation type="submission" date="2023-07" db="EMBL/GenBank/DDBJ databases">
        <title>Sorghum-associated microbial communities from plants grown in Nebraska, USA.</title>
        <authorList>
            <person name="Schachtman D."/>
        </authorList>
    </citation>
    <scope>NUCLEOTIDE SEQUENCE</scope>
    <source>
        <strain evidence="1">BE46</strain>
    </source>
</reference>
<keyword evidence="2" id="KW-1185">Reference proteome</keyword>
<evidence type="ECO:0000313" key="1">
    <source>
        <dbReference type="EMBL" id="MDR6608919.1"/>
    </source>
</evidence>
<dbReference type="EMBL" id="JAVDSD010000009">
    <property type="protein sequence ID" value="MDR6608919.1"/>
    <property type="molecule type" value="Genomic_DNA"/>
</dbReference>
<dbReference type="Proteomes" id="UP001259420">
    <property type="component" value="Unassembled WGS sequence"/>
</dbReference>
<accession>A0ACC6JRR3</accession>
<name>A0ACC6JRR3_9PSED</name>
<gene>
    <name evidence="1" type="ORF">J2X87_004016</name>
</gene>
<protein>
    <submittedName>
        <fullName evidence="1">McbB family protein</fullName>
    </submittedName>
</protein>
<organism evidence="1 2">
    <name type="scientific">Pseudomonas synxantha</name>
    <dbReference type="NCBI Taxonomy" id="47883"/>
    <lineage>
        <taxon>Bacteria</taxon>
        <taxon>Pseudomonadati</taxon>
        <taxon>Pseudomonadota</taxon>
        <taxon>Gammaproteobacteria</taxon>
        <taxon>Pseudomonadales</taxon>
        <taxon>Pseudomonadaceae</taxon>
        <taxon>Pseudomonas</taxon>
    </lineage>
</organism>
<comment type="caution">
    <text evidence="1">The sequence shown here is derived from an EMBL/GenBank/DDBJ whole genome shotgun (WGS) entry which is preliminary data.</text>
</comment>
<evidence type="ECO:0000313" key="2">
    <source>
        <dbReference type="Proteomes" id="UP001259420"/>
    </source>
</evidence>
<proteinExistence type="predicted"/>